<dbReference type="AlphaFoldDB" id="A0A8F1IFW8"/>
<dbReference type="InterPro" id="IPR002631">
    <property type="entry name" value="Plasmid_rep_OBD"/>
</dbReference>
<feature type="domain" description="Replication protein RepB C-terminal" evidence="2">
    <location>
        <begin position="132"/>
        <end position="189"/>
    </location>
</feature>
<sequence length="266" mass="31565">MVMKKDKDGRTRNWTFVLYPESAPSNWKELLDEIRVPWVESPLHDKDVNPDGTLKKHHWHIALFFSSKKSYSQILEITEMLNCPVPQKIENVKGMIRYFIHLDNPEKHQYEKDGLLCHCGADVSKYFTQTGGDKLKIVAEMNDWIDENNCTEFADLVDYARRYRFDDWYEVIVNQSTKFLNDYIRSNRYRTKKTVFVDYDDIERVEEEFLTVKASDCSESEKMEQYRALLDGLERKFGNKLIEPTSDEMDDIEVVVYRKIEQELKG</sequence>
<organism evidence="3">
    <name type="scientific">Latilactobacillus sakei</name>
    <name type="common">Lactobacillus sakei</name>
    <dbReference type="NCBI Taxonomy" id="1599"/>
    <lineage>
        <taxon>Bacteria</taxon>
        <taxon>Bacillati</taxon>
        <taxon>Bacillota</taxon>
        <taxon>Bacilli</taxon>
        <taxon>Lactobacillales</taxon>
        <taxon>Lactobacillaceae</taxon>
        <taxon>Latilactobacillus</taxon>
    </lineage>
</organism>
<keyword evidence="3" id="KW-0614">Plasmid</keyword>
<evidence type="ECO:0000259" key="2">
    <source>
        <dbReference type="Pfam" id="PF21861"/>
    </source>
</evidence>
<name>A0A8F1IFW8_LATSK</name>
<dbReference type="InterPro" id="IPR053923">
    <property type="entry name" value="RepB_C"/>
</dbReference>
<dbReference type="Gene3D" id="3.40.1310.30">
    <property type="match status" value="1"/>
</dbReference>
<dbReference type="GO" id="GO:0005727">
    <property type="term" value="C:extrachromosomal circular DNA"/>
    <property type="evidence" value="ECO:0007669"/>
    <property type="project" value="InterPro"/>
</dbReference>
<dbReference type="Pfam" id="PF01719">
    <property type="entry name" value="Rep_OBD"/>
    <property type="match status" value="1"/>
</dbReference>
<reference evidence="3" key="1">
    <citation type="journal article" date="2020" name="Genes (Basel)">
        <title>The Complete Genome of Probiotic Lactobacillus sakei Derived from Plateau Yak Feces.</title>
        <authorList>
            <person name="Li K."/>
            <person name="Liu J."/>
            <person name="Zeng Z."/>
            <person name="Kulyar M.F."/>
            <person name="Wang Y."/>
            <person name="Li A."/>
            <person name="Bhutta Z.A."/>
            <person name="Aqib A.I."/>
            <person name="Shahzad M."/>
            <person name="Li J."/>
            <person name="Qi D."/>
        </authorList>
    </citation>
    <scope>NUCLEOTIDE SEQUENCE</scope>
    <source>
        <plasmid evidence="3">unnamed4</plasmid>
    </source>
</reference>
<evidence type="ECO:0000313" key="3">
    <source>
        <dbReference type="EMBL" id="QWP89866.1"/>
    </source>
</evidence>
<dbReference type="EMBL" id="MW265925">
    <property type="protein sequence ID" value="QWP89866.1"/>
    <property type="molecule type" value="Genomic_DNA"/>
</dbReference>
<dbReference type="GO" id="GO:0003677">
    <property type="term" value="F:DNA binding"/>
    <property type="evidence" value="ECO:0007669"/>
    <property type="project" value="InterPro"/>
</dbReference>
<dbReference type="GO" id="GO:0003916">
    <property type="term" value="F:DNA topoisomerase activity"/>
    <property type="evidence" value="ECO:0007669"/>
    <property type="project" value="InterPro"/>
</dbReference>
<evidence type="ECO:0000259" key="1">
    <source>
        <dbReference type="Pfam" id="PF01719"/>
    </source>
</evidence>
<dbReference type="GO" id="GO:0006260">
    <property type="term" value="P:DNA replication"/>
    <property type="evidence" value="ECO:0007669"/>
    <property type="project" value="InterPro"/>
</dbReference>
<dbReference type="Pfam" id="PF21861">
    <property type="entry name" value="RepB_C"/>
    <property type="match status" value="1"/>
</dbReference>
<gene>
    <name evidence="3" type="ORF">CLHJBBGJ_00001</name>
</gene>
<protein>
    <recommendedName>
        <fullName evidence="4">Replication protein</fullName>
    </recommendedName>
</protein>
<feature type="domain" description="Plasmid replication protein origin binding" evidence="1">
    <location>
        <begin position="7"/>
        <end position="123"/>
    </location>
</feature>
<proteinExistence type="predicted"/>
<evidence type="ECO:0008006" key="4">
    <source>
        <dbReference type="Google" id="ProtNLM"/>
    </source>
</evidence>
<accession>A0A8F1IFW8</accession>
<geneLocation type="plasmid" evidence="3">
    <name>unnamed4</name>
</geneLocation>